<gene>
    <name evidence="1" type="ORF">PGT21_018747</name>
    <name evidence="2" type="ORF">PGTUg99_013853</name>
</gene>
<evidence type="ECO:0000313" key="1">
    <source>
        <dbReference type="EMBL" id="KAA1097747.1"/>
    </source>
</evidence>
<dbReference type="EMBL" id="VDEP01000173">
    <property type="protein sequence ID" value="KAA1126027.1"/>
    <property type="molecule type" value="Genomic_DNA"/>
</dbReference>
<evidence type="ECO:0000313" key="2">
    <source>
        <dbReference type="EMBL" id="KAA1126027.1"/>
    </source>
</evidence>
<protein>
    <submittedName>
        <fullName evidence="1">Uncharacterized protein</fullName>
    </submittedName>
</protein>
<comment type="caution">
    <text evidence="1">The sequence shown here is derived from an EMBL/GenBank/DDBJ whole genome shotgun (WGS) entry which is preliminary data.</text>
</comment>
<name>A0A5B0P875_PUCGR</name>
<dbReference type="AlphaFoldDB" id="A0A5B0P875"/>
<evidence type="ECO:0000313" key="3">
    <source>
        <dbReference type="Proteomes" id="UP000324748"/>
    </source>
</evidence>
<dbReference type="Proteomes" id="UP000324748">
    <property type="component" value="Unassembled WGS sequence"/>
</dbReference>
<dbReference type="Proteomes" id="UP000325313">
    <property type="component" value="Unassembled WGS sequence"/>
</dbReference>
<accession>A0A5B0P875</accession>
<proteinExistence type="predicted"/>
<keyword evidence="3" id="KW-1185">Reference proteome</keyword>
<organism evidence="1 3">
    <name type="scientific">Puccinia graminis f. sp. tritici</name>
    <dbReference type="NCBI Taxonomy" id="56615"/>
    <lineage>
        <taxon>Eukaryota</taxon>
        <taxon>Fungi</taxon>
        <taxon>Dikarya</taxon>
        <taxon>Basidiomycota</taxon>
        <taxon>Pucciniomycotina</taxon>
        <taxon>Pucciniomycetes</taxon>
        <taxon>Pucciniales</taxon>
        <taxon>Pucciniaceae</taxon>
        <taxon>Puccinia</taxon>
    </lineage>
</organism>
<sequence length="51" mass="5690">MSTVSEISLRETILGKRFAVHNSQSLTNPYNIKETQLMYIHLSGPAASKLI</sequence>
<reference evidence="3 4" key="1">
    <citation type="submission" date="2019-05" db="EMBL/GenBank/DDBJ databases">
        <title>Emergence of the Ug99 lineage of the wheat stem rust pathogen through somatic hybridization.</title>
        <authorList>
            <person name="Li F."/>
            <person name="Upadhyaya N.M."/>
            <person name="Sperschneider J."/>
            <person name="Matny O."/>
            <person name="Nguyen-Phuc H."/>
            <person name="Mago R."/>
            <person name="Raley C."/>
            <person name="Miller M.E."/>
            <person name="Silverstein K.A.T."/>
            <person name="Henningsen E."/>
            <person name="Hirsch C.D."/>
            <person name="Visser B."/>
            <person name="Pretorius Z.A."/>
            <person name="Steffenson B.J."/>
            <person name="Schwessinger B."/>
            <person name="Dodds P.N."/>
            <person name="Figueroa M."/>
        </authorList>
    </citation>
    <scope>NUCLEOTIDE SEQUENCE [LARGE SCALE GENOMIC DNA]</scope>
    <source>
        <strain evidence="1">21-0</strain>
        <strain evidence="2 4">Ug99</strain>
    </source>
</reference>
<dbReference type="EMBL" id="VSWC01000066">
    <property type="protein sequence ID" value="KAA1097747.1"/>
    <property type="molecule type" value="Genomic_DNA"/>
</dbReference>
<evidence type="ECO:0000313" key="4">
    <source>
        <dbReference type="Proteomes" id="UP000325313"/>
    </source>
</evidence>